<evidence type="ECO:0000313" key="1">
    <source>
        <dbReference type="EMBL" id="EMD96411.1"/>
    </source>
</evidence>
<protein>
    <submittedName>
        <fullName evidence="2">Uncharacterized protein</fullName>
    </submittedName>
</protein>
<gene>
    <name evidence="1" type="ORF">COCHEDRAFT_1199367</name>
    <name evidence="2" type="ORF">COCHEDRAFT_1200242</name>
</gene>
<name>M2VC55_COCH5</name>
<sequence length="173" mass="18669">MVQQRRARPSHSGTVVGAHFSDFDYSDTSPSPHYTQPRTTVDASLSLLHLARLPLLPYPQPVCDAPGIRLPCVGSSLSLAVPAAGSRLSANSLPHCSEMRATAPSFHSVSGRRLQEPRPHWLARRGAMLSCPAPDLCKINEAILQMSNTSNSIFWPAHHIAAVCPTSLNSSIE</sequence>
<reference evidence="2" key="2">
    <citation type="submission" date="2012-06" db="EMBL/GenBank/DDBJ databases">
        <title>Comparative genome structure, secondary metabolite and effector coding capacity across Cochliobolus pathogens.</title>
        <authorList>
            <consortium name="US DOE Joint Genome Institute (JGI-PGF)"/>
            <person name="Condon B.J."/>
            <person name="Leng Y."/>
            <person name="Wu D."/>
            <person name="Bushley K.E."/>
            <person name="Ohm R.A."/>
            <person name="Otillar R."/>
            <person name="Martin J."/>
            <person name="Schackwitz W."/>
            <person name="Grimwood J."/>
            <person name="MohdZainudin N."/>
            <person name="Xue C."/>
            <person name="Wang R."/>
            <person name="Dhillon B."/>
            <person name="Tu Z.J."/>
            <person name="Steffenson B.J."/>
            <person name="Salamov A."/>
            <person name="Sun H."/>
            <person name="Lowry S."/>
            <person name="LaButti K."/>
            <person name="Han J."/>
            <person name="Copeland A."/>
            <person name="Lindquist E."/>
            <person name="Lucas S."/>
            <person name="Barry K."/>
            <person name="Schmutz J."/>
            <person name="Baker S."/>
            <person name="Grigoriev I.V."/>
            <person name="Zhong S."/>
            <person name="Turgeon B.G."/>
        </authorList>
    </citation>
    <scope>NUCLEOTIDE SEQUENCE</scope>
    <source>
        <strain evidence="2">C5</strain>
    </source>
</reference>
<dbReference type="HOGENOM" id="CLU_1731137_0_0_1"/>
<dbReference type="Proteomes" id="UP000016936">
    <property type="component" value="Unassembled WGS sequence"/>
</dbReference>
<reference evidence="2 3" key="1">
    <citation type="journal article" date="2012" name="PLoS Pathog.">
        <title>Diverse lifestyles and strategies of plant pathogenesis encoded in the genomes of eighteen Dothideomycetes fungi.</title>
        <authorList>
            <person name="Ohm R.A."/>
            <person name="Feau N."/>
            <person name="Henrissat B."/>
            <person name="Schoch C.L."/>
            <person name="Horwitz B.A."/>
            <person name="Barry K.W."/>
            <person name="Condon B.J."/>
            <person name="Copeland A.C."/>
            <person name="Dhillon B."/>
            <person name="Glaser F."/>
            <person name="Hesse C.N."/>
            <person name="Kosti I."/>
            <person name="LaButti K."/>
            <person name="Lindquist E.A."/>
            <person name="Lucas S."/>
            <person name="Salamov A.A."/>
            <person name="Bradshaw R.E."/>
            <person name="Ciuffetti L."/>
            <person name="Hamelin R.C."/>
            <person name="Kema G.H.J."/>
            <person name="Lawrence C."/>
            <person name="Scott J.A."/>
            <person name="Spatafora J.W."/>
            <person name="Turgeon B.G."/>
            <person name="de Wit P.J.G.M."/>
            <person name="Zhong S."/>
            <person name="Goodwin S.B."/>
            <person name="Grigoriev I.V."/>
        </authorList>
    </citation>
    <scope>NUCLEOTIDE SEQUENCE [LARGE SCALE GENOMIC DNA]</scope>
    <source>
        <strain evidence="2">C5</strain>
        <strain evidence="3">C5 / ATCC 48332 / race O</strain>
    </source>
</reference>
<accession>M2VC55</accession>
<dbReference type="AlphaFoldDB" id="M2VC55"/>
<reference evidence="3" key="3">
    <citation type="journal article" date="2013" name="PLoS Genet.">
        <title>Comparative genome structure, secondary metabolite, and effector coding capacity across Cochliobolus pathogens.</title>
        <authorList>
            <person name="Condon B.J."/>
            <person name="Leng Y."/>
            <person name="Wu D."/>
            <person name="Bushley K.E."/>
            <person name="Ohm R.A."/>
            <person name="Otillar R."/>
            <person name="Martin J."/>
            <person name="Schackwitz W."/>
            <person name="Grimwood J."/>
            <person name="MohdZainudin N."/>
            <person name="Xue C."/>
            <person name="Wang R."/>
            <person name="Manning V.A."/>
            <person name="Dhillon B."/>
            <person name="Tu Z.J."/>
            <person name="Steffenson B.J."/>
            <person name="Salamov A."/>
            <person name="Sun H."/>
            <person name="Lowry S."/>
            <person name="LaButti K."/>
            <person name="Han J."/>
            <person name="Copeland A."/>
            <person name="Lindquist E."/>
            <person name="Barry K."/>
            <person name="Schmutz J."/>
            <person name="Baker S.E."/>
            <person name="Ciuffetti L.M."/>
            <person name="Grigoriev I.V."/>
            <person name="Zhong S."/>
            <person name="Turgeon B.G."/>
        </authorList>
    </citation>
    <scope>NUCLEOTIDE SEQUENCE [LARGE SCALE GENOMIC DNA]</scope>
    <source>
        <strain evidence="3">C5 / ATCC 48332 / race O</strain>
    </source>
</reference>
<dbReference type="EMBL" id="KB445569">
    <property type="protein sequence ID" value="EMD97567.1"/>
    <property type="molecule type" value="Genomic_DNA"/>
</dbReference>
<dbReference type="OrthoDB" id="10419994at2759"/>
<keyword evidence="3" id="KW-1185">Reference proteome</keyword>
<evidence type="ECO:0000313" key="3">
    <source>
        <dbReference type="Proteomes" id="UP000016936"/>
    </source>
</evidence>
<dbReference type="EMBL" id="KB445569">
    <property type="protein sequence ID" value="EMD96411.1"/>
    <property type="molecule type" value="Genomic_DNA"/>
</dbReference>
<proteinExistence type="predicted"/>
<evidence type="ECO:0000313" key="2">
    <source>
        <dbReference type="EMBL" id="EMD97567.1"/>
    </source>
</evidence>
<organism evidence="2 3">
    <name type="scientific">Cochliobolus heterostrophus (strain C5 / ATCC 48332 / race O)</name>
    <name type="common">Southern corn leaf blight fungus</name>
    <name type="synonym">Bipolaris maydis</name>
    <dbReference type="NCBI Taxonomy" id="701091"/>
    <lineage>
        <taxon>Eukaryota</taxon>
        <taxon>Fungi</taxon>
        <taxon>Dikarya</taxon>
        <taxon>Ascomycota</taxon>
        <taxon>Pezizomycotina</taxon>
        <taxon>Dothideomycetes</taxon>
        <taxon>Pleosporomycetidae</taxon>
        <taxon>Pleosporales</taxon>
        <taxon>Pleosporineae</taxon>
        <taxon>Pleosporaceae</taxon>
        <taxon>Bipolaris</taxon>
    </lineage>
</organism>